<dbReference type="Gene3D" id="3.20.20.100">
    <property type="entry name" value="NADP-dependent oxidoreductase domain"/>
    <property type="match status" value="1"/>
</dbReference>
<dbReference type="PRINTS" id="PR00069">
    <property type="entry name" value="ALDKETRDTASE"/>
</dbReference>
<dbReference type="GeneID" id="7846400"/>
<name>I7M7Q0_TETTS</name>
<keyword evidence="9" id="KW-1185">Reference proteome</keyword>
<evidence type="ECO:0000313" key="9">
    <source>
        <dbReference type="Proteomes" id="UP000009168"/>
    </source>
</evidence>
<feature type="binding site" evidence="5">
    <location>
        <position position="113"/>
    </location>
    <ligand>
        <name>substrate</name>
    </ligand>
</feature>
<reference evidence="9" key="1">
    <citation type="journal article" date="2006" name="PLoS Biol.">
        <title>Macronuclear genome sequence of the ciliate Tetrahymena thermophila, a model eukaryote.</title>
        <authorList>
            <person name="Eisen J.A."/>
            <person name="Coyne R.S."/>
            <person name="Wu M."/>
            <person name="Wu D."/>
            <person name="Thiagarajan M."/>
            <person name="Wortman J.R."/>
            <person name="Badger J.H."/>
            <person name="Ren Q."/>
            <person name="Amedeo P."/>
            <person name="Jones K.M."/>
            <person name="Tallon L.J."/>
            <person name="Delcher A.L."/>
            <person name="Salzberg S.L."/>
            <person name="Silva J.C."/>
            <person name="Haas B.J."/>
            <person name="Majoros W.H."/>
            <person name="Farzad M."/>
            <person name="Carlton J.M."/>
            <person name="Smith R.K. Jr."/>
            <person name="Garg J."/>
            <person name="Pearlman R.E."/>
            <person name="Karrer K.M."/>
            <person name="Sun L."/>
            <person name="Manning G."/>
            <person name="Elde N.C."/>
            <person name="Turkewitz A.P."/>
            <person name="Asai D.J."/>
            <person name="Wilkes D.E."/>
            <person name="Wang Y."/>
            <person name="Cai H."/>
            <person name="Collins K."/>
            <person name="Stewart B.A."/>
            <person name="Lee S.R."/>
            <person name="Wilamowska K."/>
            <person name="Weinberg Z."/>
            <person name="Ruzzo W.L."/>
            <person name="Wloga D."/>
            <person name="Gaertig J."/>
            <person name="Frankel J."/>
            <person name="Tsao C.-C."/>
            <person name="Gorovsky M.A."/>
            <person name="Keeling P.J."/>
            <person name="Waller R.F."/>
            <person name="Patron N.J."/>
            <person name="Cherry J.M."/>
            <person name="Stover N.A."/>
            <person name="Krieger C.J."/>
            <person name="del Toro C."/>
            <person name="Ryder H.F."/>
            <person name="Williamson S.C."/>
            <person name="Barbeau R.A."/>
            <person name="Hamilton E.P."/>
            <person name="Orias E."/>
        </authorList>
    </citation>
    <scope>NUCLEOTIDE SEQUENCE [LARGE SCALE GENOMIC DNA]</scope>
    <source>
        <strain evidence="9">SB210</strain>
    </source>
</reference>
<comment type="similarity">
    <text evidence="1">Belongs to the aldo/keto reductase family.</text>
</comment>
<dbReference type="KEGG" id="tet:TTHERM_00266330"/>
<dbReference type="Proteomes" id="UP000009168">
    <property type="component" value="Unassembled WGS sequence"/>
</dbReference>
<dbReference type="InterPro" id="IPR036812">
    <property type="entry name" value="NAD(P)_OxRdtase_dom_sf"/>
</dbReference>
<dbReference type="Pfam" id="PF00248">
    <property type="entry name" value="Aldo_ket_red"/>
    <property type="match status" value="1"/>
</dbReference>
<dbReference type="InterPro" id="IPR018170">
    <property type="entry name" value="Aldo/ket_reductase_CS"/>
</dbReference>
<protein>
    <submittedName>
        <fullName evidence="8">Aldo/keto reductase family oxidoreductase</fullName>
    </submittedName>
</protein>
<organism evidence="8 9">
    <name type="scientific">Tetrahymena thermophila (strain SB210)</name>
    <dbReference type="NCBI Taxonomy" id="312017"/>
    <lineage>
        <taxon>Eukaryota</taxon>
        <taxon>Sar</taxon>
        <taxon>Alveolata</taxon>
        <taxon>Ciliophora</taxon>
        <taxon>Intramacronucleata</taxon>
        <taxon>Oligohymenophorea</taxon>
        <taxon>Hymenostomatida</taxon>
        <taxon>Tetrahymenina</taxon>
        <taxon>Tetrahymenidae</taxon>
        <taxon>Tetrahymena</taxon>
    </lineage>
</organism>
<feature type="active site" description="Proton donor" evidence="4">
    <location>
        <position position="53"/>
    </location>
</feature>
<dbReference type="PROSITE" id="PS00062">
    <property type="entry name" value="ALDOKETO_REDUCTASE_2"/>
    <property type="match status" value="1"/>
</dbReference>
<dbReference type="HOGENOM" id="CLU_023205_0_0_1"/>
<evidence type="ECO:0000256" key="2">
    <source>
        <dbReference type="ARBA" id="ARBA00022857"/>
    </source>
</evidence>
<dbReference type="FunFam" id="3.20.20.100:FF:000002">
    <property type="entry name" value="2,5-diketo-D-gluconic acid reductase A"/>
    <property type="match status" value="1"/>
</dbReference>
<dbReference type="STRING" id="312017.I7M7Q0"/>
<gene>
    <name evidence="8" type="ORF">TTHERM_00266330</name>
</gene>
<evidence type="ECO:0000256" key="6">
    <source>
        <dbReference type="PIRSR" id="PIRSR000097-3"/>
    </source>
</evidence>
<feature type="site" description="Lowers pKa of active site Tyr" evidence="6">
    <location>
        <position position="82"/>
    </location>
</feature>
<dbReference type="GO" id="GO:0016616">
    <property type="term" value="F:oxidoreductase activity, acting on the CH-OH group of donors, NAD or NADP as acceptor"/>
    <property type="evidence" value="ECO:0007669"/>
    <property type="project" value="UniProtKB-ARBA"/>
</dbReference>
<dbReference type="PANTHER" id="PTHR43827">
    <property type="entry name" value="2,5-DIKETO-D-GLUCONIC ACID REDUCTASE"/>
    <property type="match status" value="1"/>
</dbReference>
<proteinExistence type="inferred from homology"/>
<dbReference type="AlphaFoldDB" id="I7M7Q0"/>
<dbReference type="eggNOG" id="KOG1577">
    <property type="taxonomic scope" value="Eukaryota"/>
</dbReference>
<evidence type="ECO:0000313" key="8">
    <source>
        <dbReference type="EMBL" id="EAR95623.1"/>
    </source>
</evidence>
<dbReference type="SUPFAM" id="SSF51430">
    <property type="entry name" value="NAD(P)-linked oxidoreductase"/>
    <property type="match status" value="1"/>
</dbReference>
<dbReference type="RefSeq" id="XP_001015868.1">
    <property type="nucleotide sequence ID" value="XM_001015868.3"/>
</dbReference>
<dbReference type="PIRSF" id="PIRSF000097">
    <property type="entry name" value="AKR"/>
    <property type="match status" value="1"/>
</dbReference>
<dbReference type="InterPro" id="IPR020471">
    <property type="entry name" value="AKR"/>
</dbReference>
<dbReference type="InParanoid" id="I7M7Q0"/>
<dbReference type="CDD" id="cd19071">
    <property type="entry name" value="AKR_AKR1-5-like"/>
    <property type="match status" value="1"/>
</dbReference>
<evidence type="ECO:0000256" key="4">
    <source>
        <dbReference type="PIRSR" id="PIRSR000097-1"/>
    </source>
</evidence>
<keyword evidence="3" id="KW-0560">Oxidoreductase</keyword>
<evidence type="ECO:0000256" key="3">
    <source>
        <dbReference type="ARBA" id="ARBA00023002"/>
    </source>
</evidence>
<evidence type="ECO:0000256" key="5">
    <source>
        <dbReference type="PIRSR" id="PIRSR000097-2"/>
    </source>
</evidence>
<evidence type="ECO:0000259" key="7">
    <source>
        <dbReference type="Pfam" id="PF00248"/>
    </source>
</evidence>
<dbReference type="OMA" id="AWKAMEG"/>
<keyword evidence="2" id="KW-0521">NADP</keyword>
<evidence type="ECO:0000256" key="1">
    <source>
        <dbReference type="ARBA" id="ARBA00007905"/>
    </source>
</evidence>
<dbReference type="OrthoDB" id="416253at2759"/>
<sequence>MDNRFKTTELCNGSKLPVFGLGTYKVVSKEEMVTFLRTALDLGYRHIDTAIMYENEKQIGDALQEIYKEGKYKREDLFLVTKLFSNKNTKVEDQVRQSLQNLQTNYIDLYLLHYASSPPTDQFELTHKPVFQVWAEFEELVQKGLIRNIGISNFNVQMLLDLYSYCKIKPVVNQIEVNVYCQQPRLLEFCKKLNLHVTAYCPLARCQNTDNDALLTELSTKYKKSVCQIMLQFLLSLGVSVIPKTQNLERLRENIESTDFSLDEADIAKLKGLNKNFRLIDPYDREWWKRVPYFD</sequence>
<dbReference type="InterPro" id="IPR023210">
    <property type="entry name" value="NADP_OxRdtase_dom"/>
</dbReference>
<accession>I7M7Q0</accession>
<dbReference type="EMBL" id="GG662703">
    <property type="protein sequence ID" value="EAR95623.1"/>
    <property type="molecule type" value="Genomic_DNA"/>
</dbReference>
<dbReference type="PANTHER" id="PTHR43827:SF3">
    <property type="entry name" value="NADP-DEPENDENT OXIDOREDUCTASE DOMAIN-CONTAINING PROTEIN"/>
    <property type="match status" value="1"/>
</dbReference>
<dbReference type="PROSITE" id="PS00798">
    <property type="entry name" value="ALDOKETO_REDUCTASE_1"/>
    <property type="match status" value="1"/>
</dbReference>
<feature type="domain" description="NADP-dependent oxidoreductase" evidence="7">
    <location>
        <begin position="22"/>
        <end position="274"/>
    </location>
</feature>